<evidence type="ECO:0000313" key="2">
    <source>
        <dbReference type="Proteomes" id="UP001208570"/>
    </source>
</evidence>
<accession>A0AAD9IU99</accession>
<gene>
    <name evidence="1" type="ORF">LSH36_1274g00000</name>
</gene>
<keyword evidence="2" id="KW-1185">Reference proteome</keyword>
<dbReference type="EMBL" id="JAODUP010001273">
    <property type="protein sequence ID" value="KAK2140703.1"/>
    <property type="molecule type" value="Genomic_DNA"/>
</dbReference>
<dbReference type="Proteomes" id="UP001208570">
    <property type="component" value="Unassembled WGS sequence"/>
</dbReference>
<evidence type="ECO:0000313" key="1">
    <source>
        <dbReference type="EMBL" id="KAK2140703.1"/>
    </source>
</evidence>
<protein>
    <submittedName>
        <fullName evidence="1">Uncharacterized protein</fullName>
    </submittedName>
</protein>
<proteinExistence type="predicted"/>
<organism evidence="1 2">
    <name type="scientific">Paralvinella palmiformis</name>
    <dbReference type="NCBI Taxonomy" id="53620"/>
    <lineage>
        <taxon>Eukaryota</taxon>
        <taxon>Metazoa</taxon>
        <taxon>Spiralia</taxon>
        <taxon>Lophotrochozoa</taxon>
        <taxon>Annelida</taxon>
        <taxon>Polychaeta</taxon>
        <taxon>Sedentaria</taxon>
        <taxon>Canalipalpata</taxon>
        <taxon>Terebellida</taxon>
        <taxon>Terebelliformia</taxon>
        <taxon>Alvinellidae</taxon>
        <taxon>Paralvinella</taxon>
    </lineage>
</organism>
<comment type="caution">
    <text evidence="1">The sequence shown here is derived from an EMBL/GenBank/DDBJ whole genome shotgun (WGS) entry which is preliminary data.</text>
</comment>
<name>A0AAD9IU99_9ANNE</name>
<dbReference type="AlphaFoldDB" id="A0AAD9IU99"/>
<reference evidence="1" key="1">
    <citation type="journal article" date="2023" name="Mol. Biol. Evol.">
        <title>Third-Generation Sequencing Reveals the Adaptive Role of the Epigenome in Three Deep-Sea Polychaetes.</title>
        <authorList>
            <person name="Perez M."/>
            <person name="Aroh O."/>
            <person name="Sun Y."/>
            <person name="Lan Y."/>
            <person name="Juniper S.K."/>
            <person name="Young C.R."/>
            <person name="Angers B."/>
            <person name="Qian P.Y."/>
        </authorList>
    </citation>
    <scope>NUCLEOTIDE SEQUENCE</scope>
    <source>
        <strain evidence="1">P08H-3</strain>
    </source>
</reference>
<sequence length="217" mass="25946">MRIKLMLFYEFRNIEQMLNSTSDPIADFINYMEFIEKAEQLNDLSSYPQLVERCKLIGAEISKVVFRGYFASPKLQQMHDDAIEARTQLKMQYEQEVQVQDMTDVKLQNEQNRVHDEQEIELQTLKHKQEIERLDNEHKLKLWKQDEMEKLQRIKKKDEIALQHKEVEASQKLDHYKRLHELGVDMTSYLMSENPQPEKVIRLIANKNAAVMHFHQS</sequence>